<reference evidence="6" key="1">
    <citation type="journal article" date="2014" name="Int. J. Syst. Evol. Microbiol.">
        <title>Complete genome sequence of Corynebacterium casei LMG S-19264T (=DSM 44701T), isolated from a smear-ripened cheese.</title>
        <authorList>
            <consortium name="US DOE Joint Genome Institute (JGI-PGF)"/>
            <person name="Walter F."/>
            <person name="Albersmeier A."/>
            <person name="Kalinowski J."/>
            <person name="Ruckert C."/>
        </authorList>
    </citation>
    <scope>NUCLEOTIDE SEQUENCE</scope>
    <source>
        <strain evidence="6">KCTC 42097</strain>
    </source>
</reference>
<dbReference type="Proteomes" id="UP000641137">
    <property type="component" value="Unassembled WGS sequence"/>
</dbReference>
<feature type="domain" description="Calcineurin-like phosphoesterase" evidence="5">
    <location>
        <begin position="1"/>
        <end position="89"/>
    </location>
</feature>
<dbReference type="InterPro" id="IPR041796">
    <property type="entry name" value="Mre11_N"/>
</dbReference>
<keyword evidence="4" id="KW-0255">Endonuclease</keyword>
<gene>
    <name evidence="4 6" type="primary">sbcD</name>
    <name evidence="6" type="ORF">GCM10010136_16440</name>
</gene>
<evidence type="ECO:0000313" key="7">
    <source>
        <dbReference type="Proteomes" id="UP000641137"/>
    </source>
</evidence>
<dbReference type="RefSeq" id="WP_189489526.1">
    <property type="nucleotide sequence ID" value="NZ_BMZO01000005.1"/>
</dbReference>
<dbReference type="Gene3D" id="3.60.21.10">
    <property type="match status" value="1"/>
</dbReference>
<dbReference type="NCBIfam" id="TIGR00619">
    <property type="entry name" value="sbcd"/>
    <property type="match status" value="1"/>
</dbReference>
<dbReference type="InterPro" id="IPR004593">
    <property type="entry name" value="SbcD"/>
</dbReference>
<keyword evidence="7" id="KW-1185">Reference proteome</keyword>
<keyword evidence="4" id="KW-0233">DNA recombination</keyword>
<reference evidence="6" key="2">
    <citation type="submission" date="2020-09" db="EMBL/GenBank/DDBJ databases">
        <authorList>
            <person name="Sun Q."/>
            <person name="Kim S."/>
        </authorList>
    </citation>
    <scope>NUCLEOTIDE SEQUENCE</scope>
    <source>
        <strain evidence="6">KCTC 42097</strain>
    </source>
</reference>
<evidence type="ECO:0000256" key="3">
    <source>
        <dbReference type="ARBA" id="ARBA00022839"/>
    </source>
</evidence>
<dbReference type="PANTHER" id="PTHR30337">
    <property type="entry name" value="COMPONENT OF ATP-DEPENDENT DSDNA EXONUCLEASE"/>
    <property type="match status" value="1"/>
</dbReference>
<comment type="function">
    <text evidence="4">SbcCD cleaves DNA hairpin structures. These structures can inhibit DNA replication and are intermediates in certain DNA recombination reactions. The complex acts as a 3'-&gt;5' double strand exonuclease that can open hairpins. It also has a 5' single-strand endonuclease activity.</text>
</comment>
<dbReference type="AlphaFoldDB" id="A0A8J3DI57"/>
<dbReference type="GO" id="GO:0004519">
    <property type="term" value="F:endonuclease activity"/>
    <property type="evidence" value="ECO:0007669"/>
    <property type="project" value="UniProtKB-KW"/>
</dbReference>
<protein>
    <recommendedName>
        <fullName evidence="4">Nuclease SbcCD subunit D</fullName>
    </recommendedName>
</protein>
<dbReference type="GO" id="GO:0008408">
    <property type="term" value="F:3'-5' exonuclease activity"/>
    <property type="evidence" value="ECO:0007669"/>
    <property type="project" value="InterPro"/>
</dbReference>
<evidence type="ECO:0000256" key="1">
    <source>
        <dbReference type="ARBA" id="ARBA00022722"/>
    </source>
</evidence>
<keyword evidence="3 4" id="KW-0269">Exonuclease</keyword>
<name>A0A8J3DI57_9HYPH</name>
<dbReference type="Pfam" id="PF00149">
    <property type="entry name" value="Metallophos"/>
    <property type="match status" value="1"/>
</dbReference>
<comment type="subunit">
    <text evidence="4">Heterodimer of SbcC and SbcD.</text>
</comment>
<evidence type="ECO:0000259" key="5">
    <source>
        <dbReference type="Pfam" id="PF00149"/>
    </source>
</evidence>
<dbReference type="InterPro" id="IPR050535">
    <property type="entry name" value="DNA_Repair-Maintenance_Comp"/>
</dbReference>
<organism evidence="6 7">
    <name type="scientific">Limoniibacter endophyticus</name>
    <dbReference type="NCBI Taxonomy" id="1565040"/>
    <lineage>
        <taxon>Bacteria</taxon>
        <taxon>Pseudomonadati</taxon>
        <taxon>Pseudomonadota</taxon>
        <taxon>Alphaproteobacteria</taxon>
        <taxon>Hyphomicrobiales</taxon>
        <taxon>Bartonellaceae</taxon>
        <taxon>Limoniibacter</taxon>
    </lineage>
</organism>
<keyword evidence="4" id="KW-0235">DNA replication</keyword>
<comment type="caution">
    <text evidence="6">The sequence shown here is derived from an EMBL/GenBank/DDBJ whole genome shotgun (WGS) entry which is preliminary data.</text>
</comment>
<dbReference type="InterPro" id="IPR004843">
    <property type="entry name" value="Calcineurin-like_PHP"/>
</dbReference>
<proteinExistence type="inferred from homology"/>
<dbReference type="InterPro" id="IPR029052">
    <property type="entry name" value="Metallo-depent_PP-like"/>
</dbReference>
<dbReference type="GO" id="GO:0006260">
    <property type="term" value="P:DNA replication"/>
    <property type="evidence" value="ECO:0007669"/>
    <property type="project" value="UniProtKB-KW"/>
</dbReference>
<dbReference type="EMBL" id="BMZO01000005">
    <property type="protein sequence ID" value="GHC70300.1"/>
    <property type="molecule type" value="Genomic_DNA"/>
</dbReference>
<dbReference type="CDD" id="cd00840">
    <property type="entry name" value="MPP_Mre11_N"/>
    <property type="match status" value="1"/>
</dbReference>
<dbReference type="GO" id="GO:0006310">
    <property type="term" value="P:DNA recombination"/>
    <property type="evidence" value="ECO:0007669"/>
    <property type="project" value="UniProtKB-KW"/>
</dbReference>
<dbReference type="PANTHER" id="PTHR30337:SF0">
    <property type="entry name" value="NUCLEASE SBCCD SUBUNIT D"/>
    <property type="match status" value="1"/>
</dbReference>
<keyword evidence="1 4" id="KW-0540">Nuclease</keyword>
<evidence type="ECO:0000256" key="2">
    <source>
        <dbReference type="ARBA" id="ARBA00022801"/>
    </source>
</evidence>
<evidence type="ECO:0000313" key="6">
    <source>
        <dbReference type="EMBL" id="GHC70300.1"/>
    </source>
</evidence>
<keyword evidence="2 4" id="KW-0378">Hydrolase</keyword>
<evidence type="ECO:0000256" key="4">
    <source>
        <dbReference type="RuleBase" id="RU363069"/>
    </source>
</evidence>
<dbReference type="SUPFAM" id="SSF56300">
    <property type="entry name" value="Metallo-dependent phosphatases"/>
    <property type="match status" value="1"/>
</dbReference>
<accession>A0A8J3DI57</accession>
<sequence length="380" mass="40648">MKIIHTADLHLGRQFNGLALDADHETILDQIVSALVDHRADALIIAGDIYDRASPPANAVRQFNDFLTKVASETKAAVIMIAGNHDSGDRIGSMSIMTDTNRALIRGVVTADEKPLVLADAHGPVAFSGLPFAYEYAARECFADEALETPQDVLAAQVAAARRNVPAGARWVLVAHAFVAGGSGSDSERPLTRVGGIETVSPQIFTGAHYVALGHLHKPQSVGSHHIRYSGSPLAFGFDEADSTKVMKLVEIDAAGQVAVEEIAFKPARKVSVMRGRHAELLLGRPSSDFVKAILTDDAPVIDGMKRLREVFPNACELSYEWSERAPSIKSTGGVARGVADPVNVLGDFLELVRAERLSGSELEVAAAALGRLRHQENAE</sequence>
<comment type="similarity">
    <text evidence="4">Belongs to the SbcD family.</text>
</comment>